<sequence length="98" mass="11303">MKKLLMLFFVLSLFLLIGCDTKKKEQIDSSNINNADKCRETEQQKIRITKSIKEAEELVEQAEKGSDAQLNLILLIEEAKEELFKIKEELKDCNTSLL</sequence>
<accession>A0ABT7R0A1</accession>
<evidence type="ECO:0000313" key="2">
    <source>
        <dbReference type="EMBL" id="MDM5272503.1"/>
    </source>
</evidence>
<protein>
    <recommendedName>
        <fullName evidence="4">Lipoprotein</fullName>
    </recommendedName>
</protein>
<name>A0ABT7R0A1_9BACT</name>
<gene>
    <name evidence="2" type="ORF">PGH07_09960</name>
</gene>
<dbReference type="Proteomes" id="UP001169069">
    <property type="component" value="Unassembled WGS sequence"/>
</dbReference>
<feature type="coiled-coil region" evidence="1">
    <location>
        <begin position="38"/>
        <end position="96"/>
    </location>
</feature>
<keyword evidence="3" id="KW-1185">Reference proteome</keyword>
<evidence type="ECO:0000256" key="1">
    <source>
        <dbReference type="SAM" id="Coils"/>
    </source>
</evidence>
<comment type="caution">
    <text evidence="2">The sequence shown here is derived from an EMBL/GenBank/DDBJ whole genome shotgun (WGS) entry which is preliminary data.</text>
</comment>
<evidence type="ECO:0000313" key="3">
    <source>
        <dbReference type="Proteomes" id="UP001169069"/>
    </source>
</evidence>
<reference evidence="2" key="1">
    <citation type="submission" date="2023-01" db="EMBL/GenBank/DDBJ databases">
        <title>Sulfurovum sp. zt1-1 genome assembly.</title>
        <authorList>
            <person name="Wang J."/>
        </authorList>
    </citation>
    <scope>NUCLEOTIDE SEQUENCE</scope>
    <source>
        <strain evidence="2">Zt1-1</strain>
    </source>
</reference>
<keyword evidence="1" id="KW-0175">Coiled coil</keyword>
<dbReference type="RefSeq" id="WP_289414320.1">
    <property type="nucleotide sequence ID" value="NZ_JAQIBD010000004.1"/>
</dbReference>
<dbReference type="PROSITE" id="PS51257">
    <property type="entry name" value="PROKAR_LIPOPROTEIN"/>
    <property type="match status" value="1"/>
</dbReference>
<organism evidence="2 3">
    <name type="scientific">Sulfurovum zhangzhouensis</name>
    <dbReference type="NCBI Taxonomy" id="3019067"/>
    <lineage>
        <taxon>Bacteria</taxon>
        <taxon>Pseudomonadati</taxon>
        <taxon>Campylobacterota</taxon>
        <taxon>Epsilonproteobacteria</taxon>
        <taxon>Campylobacterales</taxon>
        <taxon>Sulfurovaceae</taxon>
        <taxon>Sulfurovum</taxon>
    </lineage>
</organism>
<dbReference type="EMBL" id="JAQIBD010000004">
    <property type="protein sequence ID" value="MDM5272503.1"/>
    <property type="molecule type" value="Genomic_DNA"/>
</dbReference>
<proteinExistence type="predicted"/>
<evidence type="ECO:0008006" key="4">
    <source>
        <dbReference type="Google" id="ProtNLM"/>
    </source>
</evidence>